<dbReference type="EMBL" id="JANURU010000021">
    <property type="protein sequence ID" value="MDL0147601.1"/>
    <property type="molecule type" value="Genomic_DNA"/>
</dbReference>
<protein>
    <submittedName>
        <fullName evidence="1">Uncharacterized protein</fullName>
    </submittedName>
</protein>
<accession>A0ABT7I6Q5</accession>
<feature type="non-terminal residue" evidence="1">
    <location>
        <position position="86"/>
    </location>
</feature>
<dbReference type="RefSeq" id="WP_289774246.1">
    <property type="nucleotide sequence ID" value="NZ_JANURU010000021.1"/>
</dbReference>
<dbReference type="Proteomes" id="UP001176223">
    <property type="component" value="Unassembled WGS sequence"/>
</dbReference>
<keyword evidence="2" id="KW-1185">Reference proteome</keyword>
<sequence>MQKFQPNSHGGGGGVTPALKGFTLFYCSSLIFTGLITVDLNAQKITITNTNGNRIINNRHHNKTLIVNSSINVITDKKSPYRGTSL</sequence>
<evidence type="ECO:0000313" key="1">
    <source>
        <dbReference type="EMBL" id="MDL0147601.1"/>
    </source>
</evidence>
<organism evidence="1 2">
    <name type="scientific">Campylobacter felis</name>
    <dbReference type="NCBI Taxonomy" id="2974565"/>
    <lineage>
        <taxon>Bacteria</taxon>
        <taxon>Pseudomonadati</taxon>
        <taxon>Campylobacterota</taxon>
        <taxon>Epsilonproteobacteria</taxon>
        <taxon>Campylobacterales</taxon>
        <taxon>Campylobacteraceae</taxon>
        <taxon>Campylobacter</taxon>
    </lineage>
</organism>
<proteinExistence type="predicted"/>
<reference evidence="1" key="2">
    <citation type="journal article" date="2023" name="Microorganisms">
        <title>Isolation and Genomic Characteristics of Cat-Borne Campylobacter felis sp. nov. and Sheep-Borne Campylobacter ovis sp. nov.</title>
        <authorList>
            <person name="Wang H."/>
            <person name="Li Y."/>
            <person name="Gu Y."/>
            <person name="Zhou G."/>
            <person name="Chen X."/>
            <person name="Zhang X."/>
            <person name="Shao Z."/>
            <person name="Zhang J."/>
            <person name="Zhang M."/>
        </authorList>
    </citation>
    <scope>NUCLEOTIDE SEQUENCE</scope>
    <source>
        <strain evidence="1">XJK33-1</strain>
    </source>
</reference>
<reference evidence="1" key="1">
    <citation type="submission" date="2022-08" db="EMBL/GenBank/DDBJ databases">
        <authorList>
            <person name="Wang H."/>
        </authorList>
    </citation>
    <scope>NUCLEOTIDE SEQUENCE</scope>
    <source>
        <strain evidence="1">XJK33-1</strain>
    </source>
</reference>
<name>A0ABT7I6Q5_9BACT</name>
<comment type="caution">
    <text evidence="1">The sequence shown here is derived from an EMBL/GenBank/DDBJ whole genome shotgun (WGS) entry which is preliminary data.</text>
</comment>
<gene>
    <name evidence="1" type="ORF">NYG95_08300</name>
</gene>
<evidence type="ECO:0000313" key="2">
    <source>
        <dbReference type="Proteomes" id="UP001176223"/>
    </source>
</evidence>